<dbReference type="PANTHER" id="PTHR30524">
    <property type="entry name" value="MANNITOL-1-PHOSPHATE 5-DEHYDROGENASE"/>
    <property type="match status" value="1"/>
</dbReference>
<dbReference type="Gene3D" id="1.10.1040.10">
    <property type="entry name" value="N-(1-d-carboxylethyl)-l-norvaline Dehydrogenase, domain 2"/>
    <property type="match status" value="1"/>
</dbReference>
<accession>A0A7X5TT34</accession>
<dbReference type="InterPro" id="IPR013118">
    <property type="entry name" value="Mannitol_DH_C"/>
</dbReference>
<dbReference type="NCBIfam" id="NF002652">
    <property type="entry name" value="PRK02318.2-5"/>
    <property type="match status" value="1"/>
</dbReference>
<dbReference type="PANTHER" id="PTHR30524:SF0">
    <property type="entry name" value="ALTRONATE OXIDOREDUCTASE-RELATED"/>
    <property type="match status" value="1"/>
</dbReference>
<evidence type="ECO:0000259" key="8">
    <source>
        <dbReference type="Pfam" id="PF01232"/>
    </source>
</evidence>
<sequence length="384" mass="41380">MTAVHFGAGNIGRGFVGFLLNRAGYEIVFADVNAELISALDSAESYRVHEVGVESADHVVTGFRALNSSTQTVQVEAEIAGARIVTTAVGPNILKFVAPVILEGLRARPADAAPLVVLACENAINATDMLAEHIRGLSDATEWATLESRVIFANTAVDRIVPGQDPNAGLDVTVETYFEWAIESGPFDGATLDIPGVTWVENLAPYIERKLFTVNTGHATTAYYGFAAGYEGLAESLADPSIRDRVYAVLQETKAFVVAKHGFDPDVQEAYLNKILTRFANPHLTDTVERVGRQPMRKASRHERFIGPAAELAERGLPTVALVDAVGALLRFDVPADPESVELQALLNAEAPGVIVERLTELGPDHPLFDSLVEAVRNAQRREG</sequence>
<dbReference type="EMBL" id="JAAMOX010000002">
    <property type="protein sequence ID" value="NIH54186.1"/>
    <property type="molecule type" value="Genomic_DNA"/>
</dbReference>
<evidence type="ECO:0000256" key="6">
    <source>
        <dbReference type="ARBA" id="ARBA00048615"/>
    </source>
</evidence>
<reference evidence="10 11" key="1">
    <citation type="submission" date="2020-02" db="EMBL/GenBank/DDBJ databases">
        <title>Sequencing the genomes of 1000 actinobacteria strains.</title>
        <authorList>
            <person name="Klenk H.-P."/>
        </authorList>
    </citation>
    <scope>NUCLEOTIDE SEQUENCE [LARGE SCALE GENOMIC DNA]</scope>
    <source>
        <strain evidence="10 11">DSM 27960</strain>
    </source>
</reference>
<feature type="domain" description="Mannitol dehydrogenase N-terminal" evidence="8">
    <location>
        <begin position="1"/>
        <end position="194"/>
    </location>
</feature>
<comment type="catalytic activity">
    <reaction evidence="6 7">
        <text>D-mannitol 1-phosphate + NAD(+) = beta-D-fructose 6-phosphate + NADH + H(+)</text>
        <dbReference type="Rhea" id="RHEA:19661"/>
        <dbReference type="ChEBI" id="CHEBI:15378"/>
        <dbReference type="ChEBI" id="CHEBI:57540"/>
        <dbReference type="ChEBI" id="CHEBI:57634"/>
        <dbReference type="ChEBI" id="CHEBI:57945"/>
        <dbReference type="ChEBI" id="CHEBI:61381"/>
        <dbReference type="EC" id="1.1.1.17"/>
    </reaction>
</comment>
<dbReference type="HAMAP" id="MF_00196">
    <property type="entry name" value="Mannitol_dehydrog"/>
    <property type="match status" value="1"/>
</dbReference>
<feature type="domain" description="Mannitol dehydrogenase C-terminal" evidence="9">
    <location>
        <begin position="202"/>
        <end position="343"/>
    </location>
</feature>
<dbReference type="PRINTS" id="PR00084">
    <property type="entry name" value="MTLDHDRGNASE"/>
</dbReference>
<dbReference type="SUPFAM" id="SSF51735">
    <property type="entry name" value="NAD(P)-binding Rossmann-fold domains"/>
    <property type="match status" value="1"/>
</dbReference>
<dbReference type="InterPro" id="IPR036291">
    <property type="entry name" value="NAD(P)-bd_dom_sf"/>
</dbReference>
<dbReference type="AlphaFoldDB" id="A0A7X5TT34"/>
<protein>
    <recommendedName>
        <fullName evidence="3 7">Mannitol-1-phosphate 5-dehydrogenase</fullName>
        <ecNumber evidence="2 7">1.1.1.17</ecNumber>
    </recommendedName>
</protein>
<dbReference type="SUPFAM" id="SSF48179">
    <property type="entry name" value="6-phosphogluconate dehydrogenase C-terminal domain-like"/>
    <property type="match status" value="1"/>
</dbReference>
<evidence type="ECO:0000313" key="11">
    <source>
        <dbReference type="Proteomes" id="UP000541033"/>
    </source>
</evidence>
<dbReference type="InterPro" id="IPR013131">
    <property type="entry name" value="Mannitol_DH_N"/>
</dbReference>
<evidence type="ECO:0000256" key="4">
    <source>
        <dbReference type="ARBA" id="ARBA00023002"/>
    </source>
</evidence>
<evidence type="ECO:0000256" key="1">
    <source>
        <dbReference type="ARBA" id="ARBA00006541"/>
    </source>
</evidence>
<dbReference type="EC" id="1.1.1.17" evidence="2 7"/>
<comment type="caution">
    <text evidence="10">The sequence shown here is derived from an EMBL/GenBank/DDBJ whole genome shotgun (WGS) entry which is preliminary data.</text>
</comment>
<dbReference type="RefSeq" id="WP_167150596.1">
    <property type="nucleotide sequence ID" value="NZ_JAAMOX010000002.1"/>
</dbReference>
<evidence type="ECO:0000256" key="3">
    <source>
        <dbReference type="ARBA" id="ARBA00016219"/>
    </source>
</evidence>
<name>A0A7X5TT34_9MICO</name>
<dbReference type="InterPro" id="IPR023027">
    <property type="entry name" value="Mannitol_DH_CS"/>
</dbReference>
<keyword evidence="4 7" id="KW-0560">Oxidoreductase</keyword>
<comment type="similarity">
    <text evidence="1 7">Belongs to the mannitol dehydrogenase family.</text>
</comment>
<gene>
    <name evidence="7" type="primary">mtlD</name>
    <name evidence="10" type="ORF">FHX76_002082</name>
</gene>
<dbReference type="InterPro" id="IPR000669">
    <property type="entry name" value="Mannitol_DH"/>
</dbReference>
<feature type="binding site" evidence="7">
    <location>
        <begin position="3"/>
        <end position="14"/>
    </location>
    <ligand>
        <name>NAD(+)</name>
        <dbReference type="ChEBI" id="CHEBI:57540"/>
    </ligand>
</feature>
<dbReference type="Proteomes" id="UP000541033">
    <property type="component" value="Unassembled WGS sequence"/>
</dbReference>
<dbReference type="Pfam" id="PF08125">
    <property type="entry name" value="Mannitol_dh_C"/>
    <property type="match status" value="1"/>
</dbReference>
<dbReference type="Pfam" id="PF01232">
    <property type="entry name" value="Mannitol_dh"/>
    <property type="match status" value="1"/>
</dbReference>
<evidence type="ECO:0000259" key="9">
    <source>
        <dbReference type="Pfam" id="PF08125"/>
    </source>
</evidence>
<keyword evidence="11" id="KW-1185">Reference proteome</keyword>
<evidence type="ECO:0000256" key="2">
    <source>
        <dbReference type="ARBA" id="ARBA00012939"/>
    </source>
</evidence>
<dbReference type="InterPro" id="IPR008927">
    <property type="entry name" value="6-PGluconate_DH-like_C_sf"/>
</dbReference>
<evidence type="ECO:0000313" key="10">
    <source>
        <dbReference type="EMBL" id="NIH54186.1"/>
    </source>
</evidence>
<dbReference type="PROSITE" id="PS00974">
    <property type="entry name" value="MANNITOL_DHGENASE"/>
    <property type="match status" value="1"/>
</dbReference>
<dbReference type="InterPro" id="IPR023028">
    <property type="entry name" value="Mannitol_1_phos_5_DH"/>
</dbReference>
<organism evidence="10 11">
    <name type="scientific">Lysinibacter cavernae</name>
    <dbReference type="NCBI Taxonomy" id="1640652"/>
    <lineage>
        <taxon>Bacteria</taxon>
        <taxon>Bacillati</taxon>
        <taxon>Actinomycetota</taxon>
        <taxon>Actinomycetes</taxon>
        <taxon>Micrococcales</taxon>
        <taxon>Microbacteriaceae</taxon>
        <taxon>Lysinibacter</taxon>
    </lineage>
</organism>
<dbReference type="GO" id="GO:0008926">
    <property type="term" value="F:mannitol-1-phosphate 5-dehydrogenase activity"/>
    <property type="evidence" value="ECO:0007669"/>
    <property type="project" value="UniProtKB-UniRule"/>
</dbReference>
<dbReference type="InterPro" id="IPR013328">
    <property type="entry name" value="6PGD_dom2"/>
</dbReference>
<evidence type="ECO:0000256" key="7">
    <source>
        <dbReference type="HAMAP-Rule" id="MF_00196"/>
    </source>
</evidence>
<proteinExistence type="inferred from homology"/>
<dbReference type="Gene3D" id="3.40.50.720">
    <property type="entry name" value="NAD(P)-binding Rossmann-like Domain"/>
    <property type="match status" value="1"/>
</dbReference>
<dbReference type="GO" id="GO:0019592">
    <property type="term" value="P:mannitol catabolic process"/>
    <property type="evidence" value="ECO:0007669"/>
    <property type="project" value="TreeGrafter"/>
</dbReference>
<dbReference type="GO" id="GO:0005829">
    <property type="term" value="C:cytosol"/>
    <property type="evidence" value="ECO:0007669"/>
    <property type="project" value="TreeGrafter"/>
</dbReference>
<keyword evidence="5 7" id="KW-0520">NAD</keyword>
<evidence type="ECO:0000256" key="5">
    <source>
        <dbReference type="ARBA" id="ARBA00023027"/>
    </source>
</evidence>